<protein>
    <submittedName>
        <fullName evidence="2">Uncharacterized protein</fullName>
    </submittedName>
</protein>
<evidence type="ECO:0000256" key="1">
    <source>
        <dbReference type="SAM" id="SignalP"/>
    </source>
</evidence>
<evidence type="ECO:0000313" key="3">
    <source>
        <dbReference type="Proteomes" id="UP000215914"/>
    </source>
</evidence>
<gene>
    <name evidence="2" type="ORF">HanXRQr2_Chr03g0133591</name>
</gene>
<accession>A0A9K3JJS5</accession>
<feature type="chain" id="PRO_5039929496" evidence="1">
    <location>
        <begin position="22"/>
        <end position="59"/>
    </location>
</feature>
<keyword evidence="3" id="KW-1185">Reference proteome</keyword>
<reference evidence="2" key="2">
    <citation type="submission" date="2020-06" db="EMBL/GenBank/DDBJ databases">
        <title>Helianthus annuus Genome sequencing and assembly Release 2.</title>
        <authorList>
            <person name="Gouzy J."/>
            <person name="Langlade N."/>
            <person name="Munos S."/>
        </authorList>
    </citation>
    <scope>NUCLEOTIDE SEQUENCE</scope>
    <source>
        <tissue evidence="2">Leaves</tissue>
    </source>
</reference>
<dbReference type="AlphaFoldDB" id="A0A9K3JJS5"/>
<keyword evidence="1" id="KW-0732">Signal</keyword>
<dbReference type="Gramene" id="mRNA:HanXRQr2_Chr03g0133591">
    <property type="protein sequence ID" value="CDS:HanXRQr2_Chr03g0133591.1"/>
    <property type="gene ID" value="HanXRQr2_Chr03g0133591"/>
</dbReference>
<name>A0A9K3JJS5_HELAN</name>
<dbReference type="EMBL" id="MNCJ02000318">
    <property type="protein sequence ID" value="KAF5816369.1"/>
    <property type="molecule type" value="Genomic_DNA"/>
</dbReference>
<feature type="signal peptide" evidence="1">
    <location>
        <begin position="1"/>
        <end position="21"/>
    </location>
</feature>
<comment type="caution">
    <text evidence="2">The sequence shown here is derived from an EMBL/GenBank/DDBJ whole genome shotgun (WGS) entry which is preliminary data.</text>
</comment>
<sequence length="59" mass="6554">MSISVLFRFFLLLLIYEGSECNSICEIAKAIMLYAASFIIHSDHISSLTGQTDDVLKIA</sequence>
<dbReference type="Proteomes" id="UP000215914">
    <property type="component" value="Unassembled WGS sequence"/>
</dbReference>
<evidence type="ECO:0000313" key="2">
    <source>
        <dbReference type="EMBL" id="KAF5816369.1"/>
    </source>
</evidence>
<proteinExistence type="predicted"/>
<organism evidence="2 3">
    <name type="scientific">Helianthus annuus</name>
    <name type="common">Common sunflower</name>
    <dbReference type="NCBI Taxonomy" id="4232"/>
    <lineage>
        <taxon>Eukaryota</taxon>
        <taxon>Viridiplantae</taxon>
        <taxon>Streptophyta</taxon>
        <taxon>Embryophyta</taxon>
        <taxon>Tracheophyta</taxon>
        <taxon>Spermatophyta</taxon>
        <taxon>Magnoliopsida</taxon>
        <taxon>eudicotyledons</taxon>
        <taxon>Gunneridae</taxon>
        <taxon>Pentapetalae</taxon>
        <taxon>asterids</taxon>
        <taxon>campanulids</taxon>
        <taxon>Asterales</taxon>
        <taxon>Asteraceae</taxon>
        <taxon>Asteroideae</taxon>
        <taxon>Heliantheae alliance</taxon>
        <taxon>Heliantheae</taxon>
        <taxon>Helianthus</taxon>
    </lineage>
</organism>
<reference evidence="2" key="1">
    <citation type="journal article" date="2017" name="Nature">
        <title>The sunflower genome provides insights into oil metabolism, flowering and Asterid evolution.</title>
        <authorList>
            <person name="Badouin H."/>
            <person name="Gouzy J."/>
            <person name="Grassa C.J."/>
            <person name="Murat F."/>
            <person name="Staton S.E."/>
            <person name="Cottret L."/>
            <person name="Lelandais-Briere C."/>
            <person name="Owens G.L."/>
            <person name="Carrere S."/>
            <person name="Mayjonade B."/>
            <person name="Legrand L."/>
            <person name="Gill N."/>
            <person name="Kane N.C."/>
            <person name="Bowers J.E."/>
            <person name="Hubner S."/>
            <person name="Bellec A."/>
            <person name="Berard A."/>
            <person name="Berges H."/>
            <person name="Blanchet N."/>
            <person name="Boniface M.C."/>
            <person name="Brunel D."/>
            <person name="Catrice O."/>
            <person name="Chaidir N."/>
            <person name="Claudel C."/>
            <person name="Donnadieu C."/>
            <person name="Faraut T."/>
            <person name="Fievet G."/>
            <person name="Helmstetter N."/>
            <person name="King M."/>
            <person name="Knapp S.J."/>
            <person name="Lai Z."/>
            <person name="Le Paslier M.C."/>
            <person name="Lippi Y."/>
            <person name="Lorenzon L."/>
            <person name="Mandel J.R."/>
            <person name="Marage G."/>
            <person name="Marchand G."/>
            <person name="Marquand E."/>
            <person name="Bret-Mestries E."/>
            <person name="Morien E."/>
            <person name="Nambeesan S."/>
            <person name="Nguyen T."/>
            <person name="Pegot-Espagnet P."/>
            <person name="Pouilly N."/>
            <person name="Raftis F."/>
            <person name="Sallet E."/>
            <person name="Schiex T."/>
            <person name="Thomas J."/>
            <person name="Vandecasteele C."/>
            <person name="Vares D."/>
            <person name="Vear F."/>
            <person name="Vautrin S."/>
            <person name="Crespi M."/>
            <person name="Mangin B."/>
            <person name="Burke J.M."/>
            <person name="Salse J."/>
            <person name="Munos S."/>
            <person name="Vincourt P."/>
            <person name="Rieseberg L.H."/>
            <person name="Langlade N.B."/>
        </authorList>
    </citation>
    <scope>NUCLEOTIDE SEQUENCE</scope>
    <source>
        <tissue evidence="2">Leaves</tissue>
    </source>
</reference>